<evidence type="ECO:0000256" key="1">
    <source>
        <dbReference type="ARBA" id="ARBA00022729"/>
    </source>
</evidence>
<dbReference type="RefSeq" id="WP_283224273.1">
    <property type="nucleotide sequence ID" value="NZ_JASGBH010000005.1"/>
</dbReference>
<dbReference type="SUPFAM" id="SSF51261">
    <property type="entry name" value="Duplicated hybrid motif"/>
    <property type="match status" value="1"/>
</dbReference>
<dbReference type="EC" id="3.4.24.-" evidence="4"/>
<reference evidence="4" key="1">
    <citation type="submission" date="2023-05" db="EMBL/GenBank/DDBJ databases">
        <title>Limnohabitans sp. strain HM2-2 Genome sequencing and assembly.</title>
        <authorList>
            <person name="Jung Y."/>
        </authorList>
    </citation>
    <scope>NUCLEOTIDE SEQUENCE</scope>
    <source>
        <strain evidence="4">HM2-2</strain>
    </source>
</reference>
<proteinExistence type="predicted"/>
<evidence type="ECO:0000313" key="5">
    <source>
        <dbReference type="Proteomes" id="UP001431902"/>
    </source>
</evidence>
<dbReference type="GO" id="GO:0016787">
    <property type="term" value="F:hydrolase activity"/>
    <property type="evidence" value="ECO:0007669"/>
    <property type="project" value="UniProtKB-KW"/>
</dbReference>
<organism evidence="4 5">
    <name type="scientific">Limnohabitans lacus</name>
    <dbReference type="NCBI Taxonomy" id="3045173"/>
    <lineage>
        <taxon>Bacteria</taxon>
        <taxon>Pseudomonadati</taxon>
        <taxon>Pseudomonadota</taxon>
        <taxon>Betaproteobacteria</taxon>
        <taxon>Burkholderiales</taxon>
        <taxon>Comamonadaceae</taxon>
        <taxon>Limnohabitans</taxon>
    </lineage>
</organism>
<dbReference type="PANTHER" id="PTHR21666">
    <property type="entry name" value="PEPTIDASE-RELATED"/>
    <property type="match status" value="1"/>
</dbReference>
<evidence type="ECO:0000313" key="4">
    <source>
        <dbReference type="EMBL" id="MDI9233883.1"/>
    </source>
</evidence>
<keyword evidence="5" id="KW-1185">Reference proteome</keyword>
<gene>
    <name evidence="4" type="ORF">QLQ16_08540</name>
</gene>
<keyword evidence="2" id="KW-0472">Membrane</keyword>
<dbReference type="CDD" id="cd12797">
    <property type="entry name" value="M23_peptidase"/>
    <property type="match status" value="1"/>
</dbReference>
<evidence type="ECO:0000259" key="3">
    <source>
        <dbReference type="Pfam" id="PF01551"/>
    </source>
</evidence>
<dbReference type="InterPro" id="IPR050570">
    <property type="entry name" value="Cell_wall_metabolism_enzyme"/>
</dbReference>
<feature type="transmembrane region" description="Helical" evidence="2">
    <location>
        <begin position="23"/>
        <end position="50"/>
    </location>
</feature>
<dbReference type="PANTHER" id="PTHR21666:SF289">
    <property type="entry name" value="L-ALA--D-GLU ENDOPEPTIDASE"/>
    <property type="match status" value="1"/>
</dbReference>
<dbReference type="InterPro" id="IPR011055">
    <property type="entry name" value="Dup_hybrid_motif"/>
</dbReference>
<accession>A0ABT6X799</accession>
<keyword evidence="4" id="KW-0378">Hydrolase</keyword>
<dbReference type="InterPro" id="IPR016047">
    <property type="entry name" value="M23ase_b-sheet_dom"/>
</dbReference>
<keyword evidence="2" id="KW-0812">Transmembrane</keyword>
<protein>
    <submittedName>
        <fullName evidence="4">M23 family metallopeptidase</fullName>
        <ecNumber evidence="4">3.4.24.-</ecNumber>
    </submittedName>
</protein>
<keyword evidence="2" id="KW-1133">Transmembrane helix</keyword>
<dbReference type="Pfam" id="PF01551">
    <property type="entry name" value="Peptidase_M23"/>
    <property type="match status" value="1"/>
</dbReference>
<comment type="caution">
    <text evidence="4">The sequence shown here is derived from an EMBL/GenBank/DDBJ whole genome shotgun (WGS) entry which is preliminary data.</text>
</comment>
<dbReference type="Gene3D" id="2.70.70.10">
    <property type="entry name" value="Glucose Permease (Domain IIA)"/>
    <property type="match status" value="1"/>
</dbReference>
<dbReference type="Proteomes" id="UP001431902">
    <property type="component" value="Unassembled WGS sequence"/>
</dbReference>
<sequence length="317" mass="34294">MQLIWVSGPTARVVAVSITARKVLLSVAAVAMTLLLLGSLFHLIGLRVAVEYAPELAHRMGGVTSQAEQMKIEAHYRARLEGLHGQISSVTGLLRDIDQQRKSFLSRFGIESLVPGSVRSKAEATDGRGGPLKAVPIGPSHPADLHSELAFAAQQIQQLEETLITKQAQWQRDLDRVSKLPTALPLAQDFSITSGFGVRADPMTHQPSMHEGIDFVAPVGTPVLATADGKVLRSGFSGAYGEMVDVLHADGFVSRYAHLSRRHVNEGDKVERGQLLGLLGNTGRSTGPHLHYEVMYQGQAMHPAKAFAAWARLNLKP</sequence>
<evidence type="ECO:0000256" key="2">
    <source>
        <dbReference type="SAM" id="Phobius"/>
    </source>
</evidence>
<name>A0ABT6X799_9BURK</name>
<keyword evidence="1" id="KW-0732">Signal</keyword>
<feature type="domain" description="M23ase beta-sheet core" evidence="3">
    <location>
        <begin position="209"/>
        <end position="303"/>
    </location>
</feature>
<dbReference type="EMBL" id="JASGBH010000005">
    <property type="protein sequence ID" value="MDI9233883.1"/>
    <property type="molecule type" value="Genomic_DNA"/>
</dbReference>